<reference evidence="2 3" key="1">
    <citation type="submission" date="2020-08" db="EMBL/GenBank/DDBJ databases">
        <title>A Genomic Blueprint of the Chicken Gut Microbiome.</title>
        <authorList>
            <person name="Gilroy R."/>
            <person name="Ravi A."/>
            <person name="Getino M."/>
            <person name="Pursley I."/>
            <person name="Horton D.L."/>
            <person name="Alikhan N.-F."/>
            <person name="Baker D."/>
            <person name="Gharbi K."/>
            <person name="Hall N."/>
            <person name="Watson M."/>
            <person name="Adriaenssens E.M."/>
            <person name="Foster-Nyarko E."/>
            <person name="Jarju S."/>
            <person name="Secka A."/>
            <person name="Antonio M."/>
            <person name="Oren A."/>
            <person name="Chaudhuri R."/>
            <person name="La Ragione R.M."/>
            <person name="Hildebrand F."/>
            <person name="Pallen M.J."/>
        </authorList>
    </citation>
    <scope>NUCLEOTIDE SEQUENCE [LARGE SCALE GENOMIC DNA]</scope>
    <source>
        <strain evidence="2 3">Sa1YUN3</strain>
    </source>
</reference>
<feature type="compositionally biased region" description="Polar residues" evidence="1">
    <location>
        <begin position="72"/>
        <end position="86"/>
    </location>
</feature>
<proteinExistence type="predicted"/>
<keyword evidence="3" id="KW-1185">Reference proteome</keyword>
<accession>A0ABR8V765</accession>
<dbReference type="EMBL" id="JACSPQ010000001">
    <property type="protein sequence ID" value="MBD8000618.1"/>
    <property type="molecule type" value="Genomic_DNA"/>
</dbReference>
<feature type="region of interest" description="Disordered" evidence="1">
    <location>
        <begin position="70"/>
        <end position="94"/>
    </location>
</feature>
<dbReference type="Proteomes" id="UP000616346">
    <property type="component" value="Unassembled WGS sequence"/>
</dbReference>
<dbReference type="RefSeq" id="WP_191709161.1">
    <property type="nucleotide sequence ID" value="NZ_JACSPQ010000001.1"/>
</dbReference>
<evidence type="ECO:0000313" key="2">
    <source>
        <dbReference type="EMBL" id="MBD8000618.1"/>
    </source>
</evidence>
<organism evidence="2 3">
    <name type="scientific">Phocaeicola faecium</name>
    <dbReference type="NCBI Taxonomy" id="2762213"/>
    <lineage>
        <taxon>Bacteria</taxon>
        <taxon>Pseudomonadati</taxon>
        <taxon>Bacteroidota</taxon>
        <taxon>Bacteroidia</taxon>
        <taxon>Bacteroidales</taxon>
        <taxon>Bacteroidaceae</taxon>
        <taxon>Phocaeicola</taxon>
    </lineage>
</organism>
<gene>
    <name evidence="2" type="ORF">H9626_00025</name>
</gene>
<evidence type="ECO:0000313" key="3">
    <source>
        <dbReference type="Proteomes" id="UP000616346"/>
    </source>
</evidence>
<comment type="caution">
    <text evidence="2">The sequence shown here is derived from an EMBL/GenBank/DDBJ whole genome shotgun (WGS) entry which is preliminary data.</text>
</comment>
<name>A0ABR8V765_9BACT</name>
<sequence>MTDSFVKQINDDYDVETDVYNSIFKQYERVVVQGLITSFGLDFLINRYVDQHGGNVDTIHTVRQIGKDSKMSYKNKQNKDAYNNRSKYNDRSYHSDPRFTSVKANARQDYNENGTLIKDVYTGKDLEYTKASAVPNDLRVELDHVIECKGIHEDRGRVLSGLNGIDLANSDENFAWTNKSLNASMGSWARQENERWKNEYGCDAPLSEVDMEAYFRKGGFDNYLKNHPEVNIDDPEATKERMLKQYRKSRKAYNAKINQAYYTSPVFFKDAAKAAGIVGITMGLRQTLGLFFSEIWFAVRDEIKQCKEEGQTLFNKIATGVKKGWENAKLKYKELWHKFIEGTISGVLSSLTTTLCNIFFTTAKNLVRIIRQSWASLVEATKILLFNPDLLPFGERVRAAAKIISTGASVVAGSMVSGLITETVVGKIPVFGDIVQTFCGTLVTGILSCSLLYLLDRNSTVNKIVQVLNSIPTVDDVVVYYQTQARLLEEYCAKLMDIDLAVFQKETQSYSEAVSILENATNQQELNSALQTVYEKLDIKLPFGEHKGMGPFMADPNSKLIFS</sequence>
<evidence type="ECO:0000256" key="1">
    <source>
        <dbReference type="SAM" id="MobiDB-lite"/>
    </source>
</evidence>
<protein>
    <submittedName>
        <fullName evidence="2">Uncharacterized protein</fullName>
    </submittedName>
</protein>